<evidence type="ECO:0000256" key="1">
    <source>
        <dbReference type="ARBA" id="ARBA00004123"/>
    </source>
</evidence>
<keyword evidence="9" id="KW-0694">RNA-binding</keyword>
<dbReference type="OrthoDB" id="5413466at2759"/>
<evidence type="ECO:0000256" key="12">
    <source>
        <dbReference type="ARBA" id="ARBA00023242"/>
    </source>
</evidence>
<evidence type="ECO:0000256" key="9">
    <source>
        <dbReference type="ARBA" id="ARBA00022884"/>
    </source>
</evidence>
<evidence type="ECO:0000256" key="7">
    <source>
        <dbReference type="ARBA" id="ARBA00022816"/>
    </source>
</evidence>
<evidence type="ECO:0000256" key="13">
    <source>
        <dbReference type="SAM" id="MobiDB-lite"/>
    </source>
</evidence>
<feature type="compositionally biased region" description="Basic and acidic residues" evidence="13">
    <location>
        <begin position="228"/>
        <end position="245"/>
    </location>
</feature>
<evidence type="ECO:0000256" key="3">
    <source>
        <dbReference type="ARBA" id="ARBA00009548"/>
    </source>
</evidence>
<keyword evidence="6" id="KW-0507">mRNA processing</keyword>
<organism evidence="15 16">
    <name type="scientific">Fonsecaea pedrosoi CBS 271.37</name>
    <dbReference type="NCBI Taxonomy" id="1442368"/>
    <lineage>
        <taxon>Eukaryota</taxon>
        <taxon>Fungi</taxon>
        <taxon>Dikarya</taxon>
        <taxon>Ascomycota</taxon>
        <taxon>Pezizomycotina</taxon>
        <taxon>Eurotiomycetes</taxon>
        <taxon>Chaetothyriomycetidae</taxon>
        <taxon>Chaetothyriales</taxon>
        <taxon>Herpotrichiellaceae</taxon>
        <taxon>Fonsecaea</taxon>
    </lineage>
</organism>
<keyword evidence="5" id="KW-0963">Cytoplasm</keyword>
<dbReference type="RefSeq" id="XP_013278484.1">
    <property type="nucleotide sequence ID" value="XM_013423030.1"/>
</dbReference>
<gene>
    <name evidence="15" type="ORF">Z517_11446</name>
</gene>
<dbReference type="GO" id="GO:0003729">
    <property type="term" value="F:mRNA binding"/>
    <property type="evidence" value="ECO:0007669"/>
    <property type="project" value="InterPro"/>
</dbReference>
<accession>A0A0D2DAP7</accession>
<evidence type="ECO:0000256" key="6">
    <source>
        <dbReference type="ARBA" id="ARBA00022664"/>
    </source>
</evidence>
<name>A0A0D2DAP7_9EURO</name>
<keyword evidence="8" id="KW-0810">Translation regulation</keyword>
<evidence type="ECO:0000256" key="2">
    <source>
        <dbReference type="ARBA" id="ARBA00004496"/>
    </source>
</evidence>
<comment type="subcellular location">
    <subcellularLocation>
        <location evidence="2">Cytoplasm</location>
    </subcellularLocation>
    <subcellularLocation>
        <location evidence="1">Nucleus</location>
    </subcellularLocation>
</comment>
<feature type="compositionally biased region" description="Basic residues" evidence="13">
    <location>
        <begin position="1"/>
        <end position="15"/>
    </location>
</feature>
<feature type="compositionally biased region" description="Low complexity" evidence="13">
    <location>
        <begin position="368"/>
        <end position="377"/>
    </location>
</feature>
<dbReference type="GO" id="GO:0000184">
    <property type="term" value="P:nuclear-transcribed mRNA catabolic process, nonsense-mediated decay"/>
    <property type="evidence" value="ECO:0007669"/>
    <property type="project" value="UniProtKB-KW"/>
</dbReference>
<dbReference type="GeneID" id="25310936"/>
<comment type="similarity">
    <text evidence="3">Belongs to the CASC3 family.</text>
</comment>
<dbReference type="GO" id="GO:0008380">
    <property type="term" value="P:RNA splicing"/>
    <property type="evidence" value="ECO:0007669"/>
    <property type="project" value="UniProtKB-KW"/>
</dbReference>
<dbReference type="EMBL" id="KN846976">
    <property type="protein sequence ID" value="KIW74676.1"/>
    <property type="molecule type" value="Genomic_DNA"/>
</dbReference>
<dbReference type="GO" id="GO:0006417">
    <property type="term" value="P:regulation of translation"/>
    <property type="evidence" value="ECO:0007669"/>
    <property type="project" value="UniProtKB-KW"/>
</dbReference>
<keyword evidence="12" id="KW-0539">Nucleus</keyword>
<evidence type="ECO:0000256" key="10">
    <source>
        <dbReference type="ARBA" id="ARBA00023161"/>
    </source>
</evidence>
<keyword evidence="10" id="KW-0866">Nonsense-mediated mRNA decay</keyword>
<dbReference type="GO" id="GO:0035145">
    <property type="term" value="C:exon-exon junction complex"/>
    <property type="evidence" value="ECO:0007669"/>
    <property type="project" value="InterPro"/>
</dbReference>
<reference evidence="15 16" key="1">
    <citation type="submission" date="2015-01" db="EMBL/GenBank/DDBJ databases">
        <title>The Genome Sequence of Fonsecaea pedrosoi CBS 271.37.</title>
        <authorList>
            <consortium name="The Broad Institute Genomics Platform"/>
            <person name="Cuomo C."/>
            <person name="de Hoog S."/>
            <person name="Gorbushina A."/>
            <person name="Stielow B."/>
            <person name="Teixiera M."/>
            <person name="Abouelleil A."/>
            <person name="Chapman S.B."/>
            <person name="Priest M."/>
            <person name="Young S.K."/>
            <person name="Wortman J."/>
            <person name="Nusbaum C."/>
            <person name="Birren B."/>
        </authorList>
    </citation>
    <scope>NUCLEOTIDE SEQUENCE [LARGE SCALE GENOMIC DNA]</scope>
    <source>
        <strain evidence="15 16">CBS 271.37</strain>
    </source>
</reference>
<dbReference type="Proteomes" id="UP000053029">
    <property type="component" value="Unassembled WGS sequence"/>
</dbReference>
<feature type="region of interest" description="Disordered" evidence="13">
    <location>
        <begin position="358"/>
        <end position="441"/>
    </location>
</feature>
<evidence type="ECO:0000256" key="8">
    <source>
        <dbReference type="ARBA" id="ARBA00022845"/>
    </source>
</evidence>
<evidence type="ECO:0000256" key="5">
    <source>
        <dbReference type="ARBA" id="ARBA00022490"/>
    </source>
</evidence>
<keyword evidence="4" id="KW-0813">Transport</keyword>
<evidence type="ECO:0000259" key="14">
    <source>
        <dbReference type="SMART" id="SM01044"/>
    </source>
</evidence>
<dbReference type="Pfam" id="PF09405">
    <property type="entry name" value="Btz"/>
    <property type="match status" value="1"/>
</dbReference>
<feature type="compositionally biased region" description="Polar residues" evidence="13">
    <location>
        <begin position="109"/>
        <end position="118"/>
    </location>
</feature>
<feature type="region of interest" description="Disordered" evidence="13">
    <location>
        <begin position="137"/>
        <end position="167"/>
    </location>
</feature>
<feature type="compositionally biased region" description="Basic and acidic residues" evidence="13">
    <location>
        <begin position="75"/>
        <end position="89"/>
    </location>
</feature>
<dbReference type="HOGENOM" id="CLU_018142_0_0_1"/>
<feature type="compositionally biased region" description="Polar residues" evidence="13">
    <location>
        <begin position="246"/>
        <end position="255"/>
    </location>
</feature>
<feature type="region of interest" description="Disordered" evidence="13">
    <location>
        <begin position="1"/>
        <end position="125"/>
    </location>
</feature>
<dbReference type="InterPro" id="IPR044796">
    <property type="entry name" value="MLN51_plant"/>
</dbReference>
<dbReference type="SMART" id="SM01044">
    <property type="entry name" value="Btz"/>
    <property type="match status" value="1"/>
</dbReference>
<dbReference type="GO" id="GO:0051028">
    <property type="term" value="P:mRNA transport"/>
    <property type="evidence" value="ECO:0007669"/>
    <property type="project" value="UniProtKB-KW"/>
</dbReference>
<sequence>MPAPRRKNLLASRRRRQDEGEEEGSVLGDFEDDSLSEGSAVTNAEEEGEFEGSESSGDEREPAQEATTGATTQDQEDRAAMVSHEDSSKPKATFGHSADTEAMLHGLSEAQQSQQTEQLHFDSLPVSTNAGSAEAVAAAAAAAAPPPPSGSRDFRQETPAQRARREHQEYIRQRDANPAFVPTRGGFFLHDDRNSSSIGPNTRPLGRGRGRAYGPAVSSGRGIGLTEPTDKPWAHDLHEQHENKTKSLQHSTTPTAAPVDMEKEQGKTKVASSAPNRSFSFTSILGNVNVQISFPGMDAKNLVPNVVKKHHVLLPQHRPPLRRDKPVRISIPGASPRYVFPSADRSFIFIPRALRPNQPGYSRGRGRGSFQGSRRPSIYGGYTPSVAMSRKSSMGASTLRDGIKSPAESVISRPPAAGNETSRPVVRMPSGAPTPSLSRTGMPVVNGQIAMNATPTQMQAPAMYGSHNAAIPMHQPRPQKTVSVAHIESPATFHFKAPQQQQEIPFHQQVPAQMASLYVEDKAIAQPGPPAVPGMAGMTPLSQIPEAGVFAPSFQPYPAMGGAAYFGPPYSNGAVFYPPIPGTSAFGVPMTGPALAPSFVPGSQSHPMSYMSVTGPTESNMLAHESNGMVYYYNPTMFAHDPQGTMQQFPIAPNGNMMPLTNGMPTQAPYYYSSAPGGMFYPAQSG</sequence>
<keyword evidence="7" id="KW-0509">mRNA transport</keyword>
<dbReference type="InterPro" id="IPR018545">
    <property type="entry name" value="Btz_dom"/>
</dbReference>
<protein>
    <recommendedName>
        <fullName evidence="14">Btz domain-containing protein</fullName>
    </recommendedName>
</protein>
<keyword evidence="11" id="KW-0508">mRNA splicing</keyword>
<keyword evidence="16" id="KW-1185">Reference proteome</keyword>
<evidence type="ECO:0000256" key="11">
    <source>
        <dbReference type="ARBA" id="ARBA00023187"/>
    </source>
</evidence>
<evidence type="ECO:0000313" key="16">
    <source>
        <dbReference type="Proteomes" id="UP000053029"/>
    </source>
</evidence>
<feature type="region of interest" description="Disordered" evidence="13">
    <location>
        <begin position="188"/>
        <end position="263"/>
    </location>
</feature>
<proteinExistence type="inferred from homology"/>
<dbReference type="GO" id="GO:0005737">
    <property type="term" value="C:cytoplasm"/>
    <property type="evidence" value="ECO:0007669"/>
    <property type="project" value="UniProtKB-SubCell"/>
</dbReference>
<dbReference type="VEuPathDB" id="FungiDB:Z517_11446"/>
<dbReference type="STRING" id="1442368.A0A0D2DAP7"/>
<dbReference type="PANTHER" id="PTHR46837">
    <property type="entry name" value="PROTEIN MLN51 HOMOLOG"/>
    <property type="match status" value="1"/>
</dbReference>
<dbReference type="AlphaFoldDB" id="A0A0D2DAP7"/>
<evidence type="ECO:0000256" key="4">
    <source>
        <dbReference type="ARBA" id="ARBA00022448"/>
    </source>
</evidence>
<feature type="domain" description="Btz" evidence="14">
    <location>
        <begin position="144"/>
        <end position="266"/>
    </location>
</feature>
<dbReference type="PANTHER" id="PTHR46837:SF5">
    <property type="entry name" value="PROTEIN MLN51 HOMOLOG"/>
    <property type="match status" value="1"/>
</dbReference>
<evidence type="ECO:0000313" key="15">
    <source>
        <dbReference type="EMBL" id="KIW74676.1"/>
    </source>
</evidence>
<feature type="compositionally biased region" description="Acidic residues" evidence="13">
    <location>
        <begin position="19"/>
        <end position="35"/>
    </location>
</feature>
<dbReference type="GO" id="GO:0006397">
    <property type="term" value="P:mRNA processing"/>
    <property type="evidence" value="ECO:0007669"/>
    <property type="project" value="UniProtKB-KW"/>
</dbReference>